<feature type="region of interest" description="Disordered" evidence="1">
    <location>
        <begin position="451"/>
        <end position="486"/>
    </location>
</feature>
<feature type="compositionally biased region" description="Polar residues" evidence="1">
    <location>
        <begin position="573"/>
        <end position="590"/>
    </location>
</feature>
<evidence type="ECO:0000313" key="2">
    <source>
        <dbReference type="EMBL" id="CAD9140278.1"/>
    </source>
</evidence>
<gene>
    <name evidence="2" type="ORF">NDES1114_LOCUS27301</name>
</gene>
<feature type="region of interest" description="Disordered" evidence="1">
    <location>
        <begin position="249"/>
        <end position="275"/>
    </location>
</feature>
<proteinExistence type="predicted"/>
<feature type="region of interest" description="Disordered" evidence="1">
    <location>
        <begin position="500"/>
        <end position="539"/>
    </location>
</feature>
<feature type="compositionally biased region" description="Pro residues" evidence="1">
    <location>
        <begin position="509"/>
        <end position="520"/>
    </location>
</feature>
<dbReference type="EMBL" id="HBGF01040772">
    <property type="protein sequence ID" value="CAD9140278.1"/>
    <property type="molecule type" value="Transcribed_RNA"/>
</dbReference>
<feature type="compositionally biased region" description="Low complexity" evidence="1">
    <location>
        <begin position="454"/>
        <end position="477"/>
    </location>
</feature>
<name>A0A7S1QIW6_NEODS</name>
<protein>
    <submittedName>
        <fullName evidence="2">Uncharacterized protein</fullName>
    </submittedName>
</protein>
<evidence type="ECO:0000256" key="1">
    <source>
        <dbReference type="SAM" id="MobiDB-lite"/>
    </source>
</evidence>
<reference evidence="2" key="1">
    <citation type="submission" date="2021-01" db="EMBL/GenBank/DDBJ databases">
        <authorList>
            <person name="Corre E."/>
            <person name="Pelletier E."/>
            <person name="Niang G."/>
            <person name="Scheremetjew M."/>
            <person name="Finn R."/>
            <person name="Kale V."/>
            <person name="Holt S."/>
            <person name="Cochrane G."/>
            <person name="Meng A."/>
            <person name="Brown T."/>
            <person name="Cohen L."/>
        </authorList>
    </citation>
    <scope>NUCLEOTIDE SEQUENCE</scope>
    <source>
        <strain evidence="2">CCAP 1951/1</strain>
    </source>
</reference>
<feature type="compositionally biased region" description="Low complexity" evidence="1">
    <location>
        <begin position="524"/>
        <end position="539"/>
    </location>
</feature>
<sequence length="590" mass="63192">MSRRRVTYEEAQPQPKSRKPVPSPRVPSLTTDEAERLTRALRSSTAETPPRASLPVVCGILLKAGISYVPPMPLMRRIIDAAVKEHAPHASVDCPPVLSEGLLLRISSLLKLVYERRSSAARAISADEREEIEALHSLTTDAGSGPVVPLDLLRDLQANVGVVVSDVIDVFVDKHASAAELERSTTRADFDAACADSQSDRVIGLQSLPLDGLIDAIALRQEAENEQSGHFGADPDFDTRAPSPFASLGRVRSQSPLLSETEEMSAGLEPSFADPVDTDAGDTDEMAFLRTVKSLAKTSRTVATRRESLHASAFGSLGDCKDGQRTTAELHQRLDEIVDDATVANDANREQTDGYCLGQLHLHRLTAASRLRKATARRRFTLAASSSPPRADIGSMSRSARSGFDELVESTPVPKVPADRSIVTEHGVLPAQVTVGSRVLPASLQHFHLEHSSRAQSARACSRTRGASRASASRAPSVLLPSPRTQASVRRHVLNVSAGRAQAAAHFAPSPPATMRPVSPPARAHPGASPQASPQPRAPATPFAKVALFPTSRSPAATCVRRFWQETLMSDAPSRTHSSARSPNLVLSST</sequence>
<accession>A0A7S1QIW6</accession>
<feature type="region of interest" description="Disordered" evidence="1">
    <location>
        <begin position="570"/>
        <end position="590"/>
    </location>
</feature>
<feature type="region of interest" description="Disordered" evidence="1">
    <location>
        <begin position="1"/>
        <end position="34"/>
    </location>
</feature>
<dbReference type="AlphaFoldDB" id="A0A7S1QIW6"/>
<organism evidence="2">
    <name type="scientific">Neobodo designis</name>
    <name type="common">Flagellated protozoan</name>
    <name type="synonym">Bodo designis</name>
    <dbReference type="NCBI Taxonomy" id="312471"/>
    <lineage>
        <taxon>Eukaryota</taxon>
        <taxon>Discoba</taxon>
        <taxon>Euglenozoa</taxon>
        <taxon>Kinetoplastea</taxon>
        <taxon>Metakinetoplastina</taxon>
        <taxon>Neobodonida</taxon>
        <taxon>Neobodo</taxon>
    </lineage>
</organism>